<feature type="transmembrane region" description="Helical" evidence="1">
    <location>
        <begin position="12"/>
        <end position="33"/>
    </location>
</feature>
<evidence type="ECO:0000313" key="3">
    <source>
        <dbReference type="Proteomes" id="UP000270291"/>
    </source>
</evidence>
<organism evidence="2 3">
    <name type="scientific">Hymenobacter perfusus</name>
    <dbReference type="NCBI Taxonomy" id="1236770"/>
    <lineage>
        <taxon>Bacteria</taxon>
        <taxon>Pseudomonadati</taxon>
        <taxon>Bacteroidota</taxon>
        <taxon>Cytophagia</taxon>
        <taxon>Cytophagales</taxon>
        <taxon>Hymenobacteraceae</taxon>
        <taxon>Hymenobacter</taxon>
    </lineage>
</organism>
<comment type="caution">
    <text evidence="2">The sequence shown here is derived from an EMBL/GenBank/DDBJ whole genome shotgun (WGS) entry which is preliminary data.</text>
</comment>
<keyword evidence="1" id="KW-0472">Membrane</keyword>
<accession>A0A428KAF1</accession>
<evidence type="ECO:0000256" key="1">
    <source>
        <dbReference type="SAM" id="Phobius"/>
    </source>
</evidence>
<dbReference type="EMBL" id="RWIU01000003">
    <property type="protein sequence ID" value="RSK43436.1"/>
    <property type="molecule type" value="Genomic_DNA"/>
</dbReference>
<protein>
    <submittedName>
        <fullName evidence="2">Uncharacterized protein</fullName>
    </submittedName>
</protein>
<dbReference type="AlphaFoldDB" id="A0A428KAF1"/>
<dbReference type="OrthoDB" id="10017250at2"/>
<keyword evidence="3" id="KW-1185">Reference proteome</keyword>
<sequence length="85" mass="9196">MTKILPIVLRELLWLFAALLIAAILATMLHAGLQAQGTLYRQLLAEVPSAAPFHLGLLFFALCLVGVYVSRLAVAAVDSLLKSQH</sequence>
<gene>
    <name evidence="2" type="ORF">EI293_11105</name>
</gene>
<keyword evidence="1" id="KW-0812">Transmembrane</keyword>
<feature type="transmembrane region" description="Helical" evidence="1">
    <location>
        <begin position="53"/>
        <end position="74"/>
    </location>
</feature>
<reference evidence="2 3" key="1">
    <citation type="submission" date="2018-12" db="EMBL/GenBank/DDBJ databases">
        <authorList>
            <person name="Feng G."/>
            <person name="Zhu H."/>
        </authorList>
    </citation>
    <scope>NUCLEOTIDE SEQUENCE [LARGE SCALE GENOMIC DNA]</scope>
    <source>
        <strain evidence="2 3">LMG 26000</strain>
    </source>
</reference>
<dbReference type="RefSeq" id="WP_125437580.1">
    <property type="nucleotide sequence ID" value="NZ_RWIU01000003.1"/>
</dbReference>
<evidence type="ECO:0000313" key="2">
    <source>
        <dbReference type="EMBL" id="RSK43436.1"/>
    </source>
</evidence>
<dbReference type="Proteomes" id="UP000270291">
    <property type="component" value="Unassembled WGS sequence"/>
</dbReference>
<keyword evidence="1" id="KW-1133">Transmembrane helix</keyword>
<proteinExistence type="predicted"/>
<name>A0A428KAF1_9BACT</name>